<keyword evidence="3" id="KW-0963">Cytoplasm</keyword>
<keyword evidence="6" id="KW-0131">Cell cycle</keyword>
<accession>A0A2T2XDN7</accession>
<dbReference type="GO" id="GO:0000921">
    <property type="term" value="P:septin ring assembly"/>
    <property type="evidence" value="ECO:0007669"/>
    <property type="project" value="TreeGrafter"/>
</dbReference>
<evidence type="ECO:0000256" key="3">
    <source>
        <dbReference type="ARBA" id="ARBA00022490"/>
    </source>
</evidence>
<dbReference type="InterPro" id="IPR036192">
    <property type="entry name" value="Cell_div_ZapA-like_sf"/>
</dbReference>
<dbReference type="InterPro" id="IPR053712">
    <property type="entry name" value="Bac_CellDiv_Activator"/>
</dbReference>
<evidence type="ECO:0000256" key="1">
    <source>
        <dbReference type="ARBA" id="ARBA00004496"/>
    </source>
</evidence>
<sequence length="89" mass="10330">MADPVRTTVTIYGEEYQLKGDLPEDVVQALAHHVDNRMRILASKSPRVSPTRLAVLTALNLTEELFRVQAERDELVQTMQQKWRRRDVK</sequence>
<dbReference type="GO" id="GO:0043093">
    <property type="term" value="P:FtsZ-dependent cytokinesis"/>
    <property type="evidence" value="ECO:0007669"/>
    <property type="project" value="TreeGrafter"/>
</dbReference>
<evidence type="ECO:0000256" key="9">
    <source>
        <dbReference type="ARBA" id="ARBA00033158"/>
    </source>
</evidence>
<evidence type="ECO:0000313" key="11">
    <source>
        <dbReference type="Proteomes" id="UP000242972"/>
    </source>
</evidence>
<dbReference type="GO" id="GO:0032153">
    <property type="term" value="C:cell division site"/>
    <property type="evidence" value="ECO:0007669"/>
    <property type="project" value="TreeGrafter"/>
</dbReference>
<evidence type="ECO:0000256" key="6">
    <source>
        <dbReference type="ARBA" id="ARBA00023306"/>
    </source>
</evidence>
<dbReference type="GO" id="GO:0005829">
    <property type="term" value="C:cytosol"/>
    <property type="evidence" value="ECO:0007669"/>
    <property type="project" value="TreeGrafter"/>
</dbReference>
<protein>
    <recommendedName>
        <fullName evidence="2">Cell division protein ZapA</fullName>
    </recommendedName>
    <alternativeName>
        <fullName evidence="9">Z ring-associated protein ZapA</fullName>
    </alternativeName>
</protein>
<dbReference type="GO" id="GO:0000917">
    <property type="term" value="P:division septum assembly"/>
    <property type="evidence" value="ECO:0007669"/>
    <property type="project" value="UniProtKB-KW"/>
</dbReference>
<dbReference type="AlphaFoldDB" id="A0A2T2XDN7"/>
<evidence type="ECO:0000256" key="8">
    <source>
        <dbReference type="ARBA" id="ARBA00026068"/>
    </source>
</evidence>
<comment type="subunit">
    <text evidence="8">Homodimer. Interacts with FtsZ.</text>
</comment>
<keyword evidence="4 10" id="KW-0132">Cell division</keyword>
<organism evidence="10 11">
    <name type="scientific">Sulfobacillus benefaciens</name>
    <dbReference type="NCBI Taxonomy" id="453960"/>
    <lineage>
        <taxon>Bacteria</taxon>
        <taxon>Bacillati</taxon>
        <taxon>Bacillota</taxon>
        <taxon>Clostridia</taxon>
        <taxon>Eubacteriales</taxon>
        <taxon>Clostridiales Family XVII. Incertae Sedis</taxon>
        <taxon>Sulfobacillus</taxon>
    </lineage>
</organism>
<proteinExistence type="predicted"/>
<evidence type="ECO:0000256" key="7">
    <source>
        <dbReference type="ARBA" id="ARBA00024910"/>
    </source>
</evidence>
<evidence type="ECO:0000256" key="2">
    <source>
        <dbReference type="ARBA" id="ARBA00015195"/>
    </source>
</evidence>
<dbReference type="PANTHER" id="PTHR34981:SF1">
    <property type="entry name" value="CELL DIVISION PROTEIN ZAPA"/>
    <property type="match status" value="1"/>
</dbReference>
<evidence type="ECO:0000256" key="5">
    <source>
        <dbReference type="ARBA" id="ARBA00023210"/>
    </source>
</evidence>
<dbReference type="SUPFAM" id="SSF102829">
    <property type="entry name" value="Cell division protein ZapA-like"/>
    <property type="match status" value="1"/>
</dbReference>
<evidence type="ECO:0000313" key="10">
    <source>
        <dbReference type="EMBL" id="PSR32634.1"/>
    </source>
</evidence>
<comment type="function">
    <text evidence="7">Activator of cell division through the inhibition of FtsZ GTPase activity, therefore promoting FtsZ assembly into bundles of protofilaments necessary for the formation of the division Z ring. It is recruited early at mid-cell but it is not essential for cell division.</text>
</comment>
<dbReference type="EMBL" id="PXYW01000034">
    <property type="protein sequence ID" value="PSR32634.1"/>
    <property type="molecule type" value="Genomic_DNA"/>
</dbReference>
<dbReference type="Gene3D" id="6.10.250.790">
    <property type="match status" value="1"/>
</dbReference>
<dbReference type="InterPro" id="IPR007838">
    <property type="entry name" value="Cell_div_ZapA-like"/>
</dbReference>
<comment type="subcellular location">
    <subcellularLocation>
        <location evidence="1">Cytoplasm</location>
    </subcellularLocation>
</comment>
<dbReference type="Pfam" id="PF05164">
    <property type="entry name" value="ZapA"/>
    <property type="match status" value="1"/>
</dbReference>
<dbReference type="Proteomes" id="UP000242972">
    <property type="component" value="Unassembled WGS sequence"/>
</dbReference>
<dbReference type="GO" id="GO:0030428">
    <property type="term" value="C:cell septum"/>
    <property type="evidence" value="ECO:0007669"/>
    <property type="project" value="TreeGrafter"/>
</dbReference>
<keyword evidence="5" id="KW-0717">Septation</keyword>
<evidence type="ECO:0000256" key="4">
    <source>
        <dbReference type="ARBA" id="ARBA00022618"/>
    </source>
</evidence>
<gene>
    <name evidence="10" type="ORF">C7B46_13525</name>
</gene>
<reference evidence="10 11" key="1">
    <citation type="journal article" date="2014" name="BMC Genomics">
        <title>Comparison of environmental and isolate Sulfobacillus genomes reveals diverse carbon, sulfur, nitrogen, and hydrogen metabolisms.</title>
        <authorList>
            <person name="Justice N.B."/>
            <person name="Norman A."/>
            <person name="Brown C.T."/>
            <person name="Singh A."/>
            <person name="Thomas B.C."/>
            <person name="Banfield J.F."/>
        </authorList>
    </citation>
    <scope>NUCLEOTIDE SEQUENCE [LARGE SCALE GENOMIC DNA]</scope>
    <source>
        <strain evidence="10">AMDSBA4</strain>
    </source>
</reference>
<name>A0A2T2XDN7_9FIRM</name>
<comment type="caution">
    <text evidence="10">The sequence shown here is derived from an EMBL/GenBank/DDBJ whole genome shotgun (WGS) entry which is preliminary data.</text>
</comment>
<dbReference type="PANTHER" id="PTHR34981">
    <property type="entry name" value="CELL DIVISION PROTEIN ZAPA"/>
    <property type="match status" value="1"/>
</dbReference>